<evidence type="ECO:0000256" key="6">
    <source>
        <dbReference type="SAM" id="MobiDB-lite"/>
    </source>
</evidence>
<evidence type="ECO:0000313" key="8">
    <source>
        <dbReference type="EMBL" id="RPA76028.1"/>
    </source>
</evidence>
<dbReference type="Pfam" id="PF00789">
    <property type="entry name" value="UBX"/>
    <property type="match status" value="1"/>
</dbReference>
<dbReference type="InterPro" id="IPR001012">
    <property type="entry name" value="UBX_dom"/>
</dbReference>
<dbReference type="STRING" id="1160509.A0A3N4HU47"/>
<keyword evidence="2" id="KW-0834">Unfolded protein response</keyword>
<dbReference type="PROSITE" id="PS50033">
    <property type="entry name" value="UBX"/>
    <property type="match status" value="1"/>
</dbReference>
<feature type="region of interest" description="Disordered" evidence="6">
    <location>
        <begin position="388"/>
        <end position="431"/>
    </location>
</feature>
<dbReference type="OrthoDB" id="2445133at2759"/>
<dbReference type="GO" id="GO:0006986">
    <property type="term" value="P:response to unfolded protein"/>
    <property type="evidence" value="ECO:0007669"/>
    <property type="project" value="UniProtKB-KW"/>
</dbReference>
<dbReference type="CDD" id="cd01767">
    <property type="entry name" value="UBX"/>
    <property type="match status" value="1"/>
</dbReference>
<feature type="compositionally biased region" description="Basic and acidic residues" evidence="6">
    <location>
        <begin position="398"/>
        <end position="416"/>
    </location>
</feature>
<protein>
    <recommendedName>
        <fullName evidence="4">UBX domain-containing protein 2</fullName>
    </recommendedName>
</protein>
<reference evidence="8 9" key="1">
    <citation type="journal article" date="2018" name="Nat. Ecol. Evol.">
        <title>Pezizomycetes genomes reveal the molecular basis of ectomycorrhizal truffle lifestyle.</title>
        <authorList>
            <person name="Murat C."/>
            <person name="Payen T."/>
            <person name="Noel B."/>
            <person name="Kuo A."/>
            <person name="Morin E."/>
            <person name="Chen J."/>
            <person name="Kohler A."/>
            <person name="Krizsan K."/>
            <person name="Balestrini R."/>
            <person name="Da Silva C."/>
            <person name="Montanini B."/>
            <person name="Hainaut M."/>
            <person name="Levati E."/>
            <person name="Barry K.W."/>
            <person name="Belfiori B."/>
            <person name="Cichocki N."/>
            <person name="Clum A."/>
            <person name="Dockter R.B."/>
            <person name="Fauchery L."/>
            <person name="Guy J."/>
            <person name="Iotti M."/>
            <person name="Le Tacon F."/>
            <person name="Lindquist E.A."/>
            <person name="Lipzen A."/>
            <person name="Malagnac F."/>
            <person name="Mello A."/>
            <person name="Molinier V."/>
            <person name="Miyauchi S."/>
            <person name="Poulain J."/>
            <person name="Riccioni C."/>
            <person name="Rubini A."/>
            <person name="Sitrit Y."/>
            <person name="Splivallo R."/>
            <person name="Traeger S."/>
            <person name="Wang M."/>
            <person name="Zifcakova L."/>
            <person name="Wipf D."/>
            <person name="Zambonelli A."/>
            <person name="Paolocci F."/>
            <person name="Nowrousian M."/>
            <person name="Ottonello S."/>
            <person name="Baldrian P."/>
            <person name="Spatafora J.W."/>
            <person name="Henrissat B."/>
            <person name="Nagy L.G."/>
            <person name="Aury J.M."/>
            <person name="Wincker P."/>
            <person name="Grigoriev I.V."/>
            <person name="Bonfante P."/>
            <person name="Martin F.M."/>
        </authorList>
    </citation>
    <scope>NUCLEOTIDE SEQUENCE [LARGE SCALE GENOMIC DNA]</scope>
    <source>
        <strain evidence="8 9">RN42</strain>
    </source>
</reference>
<dbReference type="AlphaFoldDB" id="A0A3N4HU47"/>
<evidence type="ECO:0000259" key="7">
    <source>
        <dbReference type="PROSITE" id="PS50033"/>
    </source>
</evidence>
<evidence type="ECO:0000256" key="2">
    <source>
        <dbReference type="ARBA" id="ARBA00023230"/>
    </source>
</evidence>
<evidence type="ECO:0000256" key="4">
    <source>
        <dbReference type="ARBA" id="ARBA00041575"/>
    </source>
</evidence>
<feature type="region of interest" description="Disordered" evidence="6">
    <location>
        <begin position="231"/>
        <end position="250"/>
    </location>
</feature>
<feature type="compositionally biased region" description="Polar residues" evidence="6">
    <location>
        <begin position="147"/>
        <end position="156"/>
    </location>
</feature>
<dbReference type="SMART" id="SM00166">
    <property type="entry name" value="UBX"/>
    <property type="match status" value="1"/>
</dbReference>
<proteinExistence type="predicted"/>
<dbReference type="GO" id="GO:0005789">
    <property type="term" value="C:endoplasmic reticulum membrane"/>
    <property type="evidence" value="ECO:0007669"/>
    <property type="project" value="UniProtKB-SubCell"/>
</dbReference>
<feature type="region of interest" description="Disordered" evidence="6">
    <location>
        <begin position="122"/>
        <end position="188"/>
    </location>
</feature>
<feature type="compositionally biased region" description="Low complexity" evidence="6">
    <location>
        <begin position="122"/>
        <end position="146"/>
    </location>
</feature>
<comment type="function">
    <text evidence="5">Involved in endoplasmic reticulum-associated protein degradation (ERAD). Acts as a platform to recruit both UBQLN1 and VCP to the ER during ERAD.</text>
</comment>
<gene>
    <name evidence="8" type="ORF">BJ508DRAFT_365240</name>
</gene>
<dbReference type="SUPFAM" id="SSF52833">
    <property type="entry name" value="Thioredoxin-like"/>
    <property type="match status" value="1"/>
</dbReference>
<dbReference type="PANTHER" id="PTHR46424">
    <property type="entry name" value="UBX DOMAIN-CONTAINING PROTEIN 4"/>
    <property type="match status" value="1"/>
</dbReference>
<comment type="subcellular location">
    <subcellularLocation>
        <location evidence="1">Endoplasmic reticulum membrane</location>
        <topology evidence="1">Peripheral membrane protein</topology>
    </subcellularLocation>
</comment>
<evidence type="ECO:0000313" key="9">
    <source>
        <dbReference type="Proteomes" id="UP000275078"/>
    </source>
</evidence>
<comment type="subunit">
    <text evidence="3">Directly interacts with VCP. Interacts with UBQLN1. Forms a complex with VCP and UBQLN1.</text>
</comment>
<dbReference type="Gene3D" id="3.10.20.90">
    <property type="entry name" value="Phosphatidylinositol 3-kinase Catalytic Subunit, Chain A, domain 1"/>
    <property type="match status" value="1"/>
</dbReference>
<dbReference type="InterPro" id="IPR036249">
    <property type="entry name" value="Thioredoxin-like_sf"/>
</dbReference>
<keyword evidence="9" id="KW-1185">Reference proteome</keyword>
<dbReference type="InterPro" id="IPR029071">
    <property type="entry name" value="Ubiquitin-like_domsf"/>
</dbReference>
<accession>A0A3N4HU47</accession>
<sequence>MAANQPLFFSGSLTEAIQLALTQNKLLGCFITDDSEASRAWEASCRTNTQVSALLSTRTVFLKLQSGSTEAGYLAAYAPIEAVPSIIFLRRGQVVRRINANEVTSLAQLHEAIIALYPDDASTSPATSSTTSTPIPSVSPASAPVTLNTPTTSTQIPVSSTPSPAPQSPQPKLDKGKGKATTTTPSEDAALTAKVLQKKFVPKADAEERARILALLENDKRERAMRKAKERAERLGETLPAEHSTTSSSKTVSKAKDCALLFRLLDGSSHKARFKPTDCLASIRKTLDPLVAATAETPGQTPPYTFKILLTPAPPHAVTISEEEKPLEDLGLMPSATLVLVPAKKWVESNQGGGGGWGLGSLVGGIVGTVGGAVGGVVNNVLGYHSVPGTDAGPHQGRSGEDRGGGSGEKKGDKNRSYYNGNGATYEGRDD</sequence>
<organism evidence="8 9">
    <name type="scientific">Ascobolus immersus RN42</name>
    <dbReference type="NCBI Taxonomy" id="1160509"/>
    <lineage>
        <taxon>Eukaryota</taxon>
        <taxon>Fungi</taxon>
        <taxon>Dikarya</taxon>
        <taxon>Ascomycota</taxon>
        <taxon>Pezizomycotina</taxon>
        <taxon>Pezizomycetes</taxon>
        <taxon>Pezizales</taxon>
        <taxon>Ascobolaceae</taxon>
        <taxon>Ascobolus</taxon>
    </lineage>
</organism>
<dbReference type="Gene3D" id="3.40.30.10">
    <property type="entry name" value="Glutaredoxin"/>
    <property type="match status" value="1"/>
</dbReference>
<dbReference type="Proteomes" id="UP000275078">
    <property type="component" value="Unassembled WGS sequence"/>
</dbReference>
<dbReference type="SUPFAM" id="SSF54236">
    <property type="entry name" value="Ubiquitin-like"/>
    <property type="match status" value="1"/>
</dbReference>
<dbReference type="PANTHER" id="PTHR46424:SF1">
    <property type="entry name" value="UBX DOMAIN-CONTAINING PROTEIN 4"/>
    <property type="match status" value="1"/>
</dbReference>
<name>A0A3N4HU47_ASCIM</name>
<evidence type="ECO:0000256" key="5">
    <source>
        <dbReference type="ARBA" id="ARBA00046062"/>
    </source>
</evidence>
<dbReference type="EMBL" id="ML119752">
    <property type="protein sequence ID" value="RPA76028.1"/>
    <property type="molecule type" value="Genomic_DNA"/>
</dbReference>
<dbReference type="Pfam" id="PF23187">
    <property type="entry name" value="UBX7_N"/>
    <property type="match status" value="1"/>
</dbReference>
<dbReference type="GO" id="GO:0036503">
    <property type="term" value="P:ERAD pathway"/>
    <property type="evidence" value="ECO:0007669"/>
    <property type="project" value="TreeGrafter"/>
</dbReference>
<evidence type="ECO:0000256" key="1">
    <source>
        <dbReference type="ARBA" id="ARBA00004406"/>
    </source>
</evidence>
<feature type="domain" description="UBX" evidence="7">
    <location>
        <begin position="253"/>
        <end position="340"/>
    </location>
</feature>
<evidence type="ECO:0000256" key="3">
    <source>
        <dbReference type="ARBA" id="ARBA00038812"/>
    </source>
</evidence>